<keyword evidence="5" id="KW-1185">Reference proteome</keyword>
<dbReference type="PANTHER" id="PTHR41259">
    <property type="entry name" value="DOUBLE-STRAND BREAK REPAIR RAD50 ATPASE, PUTATIVE-RELATED"/>
    <property type="match status" value="1"/>
</dbReference>
<dbReference type="Pfam" id="PF13514">
    <property type="entry name" value="AAA_27"/>
    <property type="match status" value="1"/>
</dbReference>
<dbReference type="InterPro" id="IPR027417">
    <property type="entry name" value="P-loop_NTPase"/>
</dbReference>
<dbReference type="SUPFAM" id="SSF52540">
    <property type="entry name" value="P-loop containing nucleoside triphosphate hydrolases"/>
    <property type="match status" value="1"/>
</dbReference>
<feature type="domain" description="YhaN AAA" evidence="3">
    <location>
        <begin position="5"/>
        <end position="131"/>
    </location>
</feature>
<dbReference type="Gene3D" id="3.40.50.300">
    <property type="entry name" value="P-loop containing nucleotide triphosphate hydrolases"/>
    <property type="match status" value="2"/>
</dbReference>
<keyword evidence="1" id="KW-0175">Coiled coil</keyword>
<evidence type="ECO:0000256" key="1">
    <source>
        <dbReference type="SAM" id="Coils"/>
    </source>
</evidence>
<dbReference type="InterPro" id="IPR038734">
    <property type="entry name" value="YhaN_AAA"/>
</dbReference>
<feature type="coiled-coil region" evidence="1">
    <location>
        <begin position="180"/>
        <end position="231"/>
    </location>
</feature>
<sequence>MSAVFGRLQDETLDLGNGLNILQAPNETGKSTWCAFLLSMLYGINSRERERAGYIPDKIRYAPWSGAAMSGRLECRVEGRELTITRSTRRQAAPFGEFQAVYTGTGDAVSELTAQFCGEALLGVSREVFERSAFIRQAGLPISQDAGLERRIASLITSGEEETSYSEAAELLKKQLNRRRHNKTGQLPALEAKLQETERQTAEVLQMAEEFTRAQAQTEALSAQVSALESELGEHDRWEAARQQQALHEAASEALAAQQRAEALRQGIAQAHIPENDTIGRLRGAIVNLDTTRKAVEKARAERDEALKALLRAEAAVNESPFAGESAESARRSGQPASPSRIPGAIALRELAIFCLFTAIAAGAAYLLFSQGFSLSAPLSQILPWLVFAGVTAVGGVLSRLYRSRALSSLRDTALHKRFGTTNPNEISALADAYIQALNTRDTAQGEADRRSAAADTLYNSLTANEQALLLEVRRFAPSAFDLSAADQLLRTCAVRRRELQEAESEAASAKLRYDLLSQQTPELPDGELSQPARSRRAAEDELTQVRALLASARSAADQLSGRLGAAGDPVVLESSAALLRREIQELESEYGALKLAQETLERANTALQGRFSPALGKRASEIFSKLTGGRYSGVVLDRLFRLSAEPAGDPLYRDAALLSAGTADQLYLATRLAICDLVLPADRAVPIVLDDALANFDDERCAAALRWLRQEAERRQILLFTCHSREAEFFAGDAGVRIQRLTGPV</sequence>
<reference evidence="4" key="1">
    <citation type="submission" date="2020-09" db="EMBL/GenBank/DDBJ databases">
        <title>New species isolated from human feces.</title>
        <authorList>
            <person name="Kitahara M."/>
            <person name="Shigeno Y."/>
            <person name="Shime M."/>
            <person name="Matsumoto Y."/>
            <person name="Nakamura S."/>
            <person name="Motooka D."/>
            <person name="Fukuoka S."/>
            <person name="Nishikawa H."/>
            <person name="Benno Y."/>
        </authorList>
    </citation>
    <scope>NUCLEOTIDE SEQUENCE</scope>
    <source>
        <strain evidence="4">MM59</strain>
    </source>
</reference>
<protein>
    <submittedName>
        <fullName evidence="4">Nuclease SbcCD subunit C</fullName>
    </submittedName>
</protein>
<evidence type="ECO:0000259" key="3">
    <source>
        <dbReference type="Pfam" id="PF13514"/>
    </source>
</evidence>
<dbReference type="KEGG" id="pfaa:MM59RIKEN_13380"/>
<dbReference type="RefSeq" id="WP_228300477.1">
    <property type="nucleotide sequence ID" value="NZ_AP023420.1"/>
</dbReference>
<keyword evidence="2" id="KW-0472">Membrane</keyword>
<accession>A0A810Q6V3</accession>
<dbReference type="Proteomes" id="UP000679848">
    <property type="component" value="Chromosome"/>
</dbReference>
<dbReference type="PANTHER" id="PTHR41259:SF1">
    <property type="entry name" value="DOUBLE-STRAND BREAK REPAIR RAD50 ATPASE, PUTATIVE-RELATED"/>
    <property type="match status" value="1"/>
</dbReference>
<feature type="transmembrane region" description="Helical" evidence="2">
    <location>
        <begin position="351"/>
        <end position="370"/>
    </location>
</feature>
<keyword evidence="2" id="KW-0812">Transmembrane</keyword>
<proteinExistence type="predicted"/>
<dbReference type="EMBL" id="AP023420">
    <property type="protein sequence ID" value="BCK84019.1"/>
    <property type="molecule type" value="Genomic_DNA"/>
</dbReference>
<evidence type="ECO:0000256" key="2">
    <source>
        <dbReference type="SAM" id="Phobius"/>
    </source>
</evidence>
<dbReference type="AlphaFoldDB" id="A0A810Q6V3"/>
<gene>
    <name evidence="4" type="primary">sbcC-1</name>
    <name evidence="4" type="ORF">MM59RIKEN_13380</name>
</gene>
<feature type="coiled-coil region" evidence="1">
    <location>
        <begin position="486"/>
        <end position="604"/>
    </location>
</feature>
<organism evidence="4 5">
    <name type="scientific">Pusillibacter faecalis</name>
    <dbReference type="NCBI Taxonomy" id="2714358"/>
    <lineage>
        <taxon>Bacteria</taxon>
        <taxon>Bacillati</taxon>
        <taxon>Bacillota</taxon>
        <taxon>Clostridia</taxon>
        <taxon>Eubacteriales</taxon>
        <taxon>Oscillospiraceae</taxon>
        <taxon>Pusillibacter</taxon>
    </lineage>
</organism>
<name>A0A810Q6V3_9FIRM</name>
<evidence type="ECO:0000313" key="5">
    <source>
        <dbReference type="Proteomes" id="UP000679848"/>
    </source>
</evidence>
<keyword evidence="2" id="KW-1133">Transmembrane helix</keyword>
<feature type="coiled-coil region" evidence="1">
    <location>
        <begin position="289"/>
        <end position="316"/>
    </location>
</feature>
<feature type="transmembrane region" description="Helical" evidence="2">
    <location>
        <begin position="382"/>
        <end position="402"/>
    </location>
</feature>
<evidence type="ECO:0000313" key="4">
    <source>
        <dbReference type="EMBL" id="BCK84019.1"/>
    </source>
</evidence>